<organism evidence="8 9">
    <name type="scientific">Thioploca ingrica</name>
    <dbReference type="NCBI Taxonomy" id="40754"/>
    <lineage>
        <taxon>Bacteria</taxon>
        <taxon>Pseudomonadati</taxon>
        <taxon>Pseudomonadota</taxon>
        <taxon>Gammaproteobacteria</taxon>
        <taxon>Thiotrichales</taxon>
        <taxon>Thiotrichaceae</taxon>
        <taxon>Thioploca</taxon>
    </lineage>
</organism>
<dbReference type="PROSITE" id="PS50885">
    <property type="entry name" value="HAMP"/>
    <property type="match status" value="2"/>
</dbReference>
<dbReference type="Pfam" id="PF00015">
    <property type="entry name" value="MCPsignal"/>
    <property type="match status" value="1"/>
</dbReference>
<dbReference type="EMBL" id="AP014633">
    <property type="protein sequence ID" value="BAP56284.1"/>
    <property type="molecule type" value="Genomic_DNA"/>
</dbReference>
<feature type="coiled-coil region" evidence="5">
    <location>
        <begin position="509"/>
        <end position="536"/>
    </location>
</feature>
<dbReference type="SMART" id="SM00283">
    <property type="entry name" value="MA"/>
    <property type="match status" value="1"/>
</dbReference>
<dbReference type="Pfam" id="PF00672">
    <property type="entry name" value="HAMP"/>
    <property type="match status" value="1"/>
</dbReference>
<comment type="similarity">
    <text evidence="3">Belongs to the methyl-accepting chemotaxis (MCP) protein family.</text>
</comment>
<evidence type="ECO:0000256" key="2">
    <source>
        <dbReference type="ARBA" id="ARBA00023224"/>
    </source>
</evidence>
<dbReference type="HOGENOM" id="CLU_000445_107_19_6"/>
<dbReference type="GO" id="GO:0016020">
    <property type="term" value="C:membrane"/>
    <property type="evidence" value="ECO:0007669"/>
    <property type="project" value="UniProtKB-SubCell"/>
</dbReference>
<dbReference type="CDD" id="cd06225">
    <property type="entry name" value="HAMP"/>
    <property type="match status" value="1"/>
</dbReference>
<dbReference type="KEGG" id="tig:THII_1987"/>
<keyword evidence="9" id="KW-1185">Reference proteome</keyword>
<dbReference type="GO" id="GO:0006935">
    <property type="term" value="P:chemotaxis"/>
    <property type="evidence" value="ECO:0007669"/>
    <property type="project" value="UniProtKB-ARBA"/>
</dbReference>
<evidence type="ECO:0000256" key="4">
    <source>
        <dbReference type="PROSITE-ProRule" id="PRU00284"/>
    </source>
</evidence>
<feature type="domain" description="HAMP" evidence="7">
    <location>
        <begin position="465"/>
        <end position="517"/>
    </location>
</feature>
<evidence type="ECO:0000313" key="8">
    <source>
        <dbReference type="EMBL" id="BAP56284.1"/>
    </source>
</evidence>
<accession>A0A090AGH2</accession>
<evidence type="ECO:0000259" key="6">
    <source>
        <dbReference type="PROSITE" id="PS50111"/>
    </source>
</evidence>
<dbReference type="InterPro" id="IPR003660">
    <property type="entry name" value="HAMP_dom"/>
</dbReference>
<evidence type="ECO:0000256" key="5">
    <source>
        <dbReference type="SAM" id="Coils"/>
    </source>
</evidence>
<gene>
    <name evidence="8" type="ORF">THII_1987</name>
</gene>
<dbReference type="SMART" id="SM00304">
    <property type="entry name" value="HAMP"/>
    <property type="match status" value="3"/>
</dbReference>
<proteinExistence type="inferred from homology"/>
<feature type="domain" description="HAMP" evidence="7">
    <location>
        <begin position="539"/>
        <end position="575"/>
    </location>
</feature>
<evidence type="ECO:0000256" key="3">
    <source>
        <dbReference type="ARBA" id="ARBA00029447"/>
    </source>
</evidence>
<comment type="subcellular location">
    <subcellularLocation>
        <location evidence="1">Membrane</location>
    </subcellularLocation>
</comment>
<protein>
    <submittedName>
        <fullName evidence="8">Methyl-accepting chemotaxis sensory transducer</fullName>
    </submittedName>
</protein>
<evidence type="ECO:0000313" key="9">
    <source>
        <dbReference type="Proteomes" id="UP000031623"/>
    </source>
</evidence>
<dbReference type="Gene3D" id="6.10.340.10">
    <property type="match status" value="1"/>
</dbReference>
<dbReference type="OrthoDB" id="5620315at2"/>
<dbReference type="PANTHER" id="PTHR32089">
    <property type="entry name" value="METHYL-ACCEPTING CHEMOTAXIS PROTEIN MCPB"/>
    <property type="match status" value="1"/>
</dbReference>
<feature type="domain" description="Methyl-accepting transducer" evidence="6">
    <location>
        <begin position="580"/>
        <end position="816"/>
    </location>
</feature>
<name>A0A090AGH2_9GAMM</name>
<dbReference type="AlphaFoldDB" id="A0A090AGH2"/>
<keyword evidence="2 4" id="KW-0807">Transducer</keyword>
<dbReference type="PANTHER" id="PTHR32089:SF114">
    <property type="entry name" value="METHYL-ACCEPTING CHEMOTAXIS PROTEIN MCPB"/>
    <property type="match status" value="1"/>
</dbReference>
<dbReference type="SUPFAM" id="SSF58104">
    <property type="entry name" value="Methyl-accepting chemotaxis protein (MCP) signaling domain"/>
    <property type="match status" value="1"/>
</dbReference>
<dbReference type="STRING" id="40754.THII_1987"/>
<dbReference type="Gene3D" id="1.10.287.950">
    <property type="entry name" value="Methyl-accepting chemotaxis protein"/>
    <property type="match status" value="1"/>
</dbReference>
<dbReference type="PROSITE" id="PS50111">
    <property type="entry name" value="CHEMOTAXIS_TRANSDUC_2"/>
    <property type="match status" value="1"/>
</dbReference>
<dbReference type="Proteomes" id="UP000031623">
    <property type="component" value="Chromosome"/>
</dbReference>
<sequence>MKLRQKMFIGSAFLAVIPVVITAFSTSQIAGTLGQQALTQSAQSHIISIRDTKKAQIEDYFNLVINQLQVYANARTTIDAMRAFKEAYPKFKDEAALHTEMEVSGEEGPIEGPPVPLSLPIEEYKSAVRDYYVNDFSQEYGTLNVNEAPDMMEILDQLDDNSIALQYYYLADNPNPLGTKEEFFSASDASSYTQLHRHYHPYIHDIQRRFVFEDIFLVDHETGHIIYSVLKQIDFATSLIDGPYAKTSLGQVFEQAKQGLHNSVALVDFSPYLPSYDSQAAFIGTPIYDGDQKLGVLIFQLSIDPINDIMTYDRAWRSDESGRTGETYIVASDGTMRNDSRMLVEDKEGYLLAVQQAELPDDVISNIELKDTSVGLQKVDSPGTRAAFSGVTGFDLYEDYRGQFVLSAYAPINVPGLQWAVFSNLQEDESLERLQALTTEITKGILPIAAAILILGGIIGFFFFGRIAAPIGHLESTVTKVAEGDFTARANIKTGDELETLSNAFNGLLDDRLSALAKAEKENEMLNNSIIELLKASFQLSQRDLTVQVPVTEDVTGPLADAINQMATETSKVLLNVRRITDDVEHASNQVKRQGDNVCKVAEAERAVVDTTMAELSAAAEAMNKIAEVAQSCNEIATQATRSTQTALSTVTSTVDGMGEIRETIHETEKRIKRLGERSQEISSIVDIINNIAERTHVLALNASMQAAAAGEAGRGFSVVADEVQRLAESSRNATSQISALVKNIQVETNDTIATMDKTIGQVVEGSRLAERAGEQMKETQNTTANLVQVVEQIAMASRQQAQISNELRERAKTIQMSTQETGKQLEEQTLQTDRLVEYSKQLIESIRVFKLPLTHD</sequence>
<dbReference type="GO" id="GO:0007165">
    <property type="term" value="P:signal transduction"/>
    <property type="evidence" value="ECO:0007669"/>
    <property type="project" value="UniProtKB-KW"/>
</dbReference>
<dbReference type="InterPro" id="IPR004089">
    <property type="entry name" value="MCPsignal_dom"/>
</dbReference>
<evidence type="ECO:0000256" key="1">
    <source>
        <dbReference type="ARBA" id="ARBA00004370"/>
    </source>
</evidence>
<reference evidence="8 9" key="1">
    <citation type="journal article" date="2014" name="ISME J.">
        <title>Ecophysiology of Thioploca ingrica as revealed by the complete genome sequence supplemented with proteomic evidence.</title>
        <authorList>
            <person name="Kojima H."/>
            <person name="Ogura Y."/>
            <person name="Yamamoto N."/>
            <person name="Togashi T."/>
            <person name="Mori H."/>
            <person name="Watanabe T."/>
            <person name="Nemoto F."/>
            <person name="Kurokawa K."/>
            <person name="Hayashi T."/>
            <person name="Fukui M."/>
        </authorList>
    </citation>
    <scope>NUCLEOTIDE SEQUENCE [LARGE SCALE GENOMIC DNA]</scope>
</reference>
<keyword evidence="5" id="KW-0175">Coiled coil</keyword>
<evidence type="ECO:0000259" key="7">
    <source>
        <dbReference type="PROSITE" id="PS50885"/>
    </source>
</evidence>